<gene>
    <name evidence="1" type="ORF">C2G38_2196929</name>
</gene>
<sequence>MYIIENIFDTSIVELEDLIAEVGLNRTSEIWHIHSIDKKSENFVALYDSTAHLCFVSQRWYNNIITNSTLASESTVATVLNENFGALEHDEQIEFSHLESIRKKHVFIKEISQKFTHKQQ</sequence>
<evidence type="ECO:0000313" key="1">
    <source>
        <dbReference type="EMBL" id="RIB13769.1"/>
    </source>
</evidence>
<evidence type="ECO:0000313" key="2">
    <source>
        <dbReference type="Proteomes" id="UP000266673"/>
    </source>
</evidence>
<proteinExistence type="predicted"/>
<accession>A0A397UYE2</accession>
<reference evidence="1 2" key="1">
    <citation type="submission" date="2018-06" db="EMBL/GenBank/DDBJ databases">
        <title>Comparative genomics reveals the genomic features of Rhizophagus irregularis, R. cerebriforme, R. diaphanum and Gigaspora rosea, and their symbiotic lifestyle signature.</title>
        <authorList>
            <person name="Morin E."/>
            <person name="San Clemente H."/>
            <person name="Chen E.C.H."/>
            <person name="De La Providencia I."/>
            <person name="Hainaut M."/>
            <person name="Kuo A."/>
            <person name="Kohler A."/>
            <person name="Murat C."/>
            <person name="Tang N."/>
            <person name="Roy S."/>
            <person name="Loubradou J."/>
            <person name="Henrissat B."/>
            <person name="Grigoriev I.V."/>
            <person name="Corradi N."/>
            <person name="Roux C."/>
            <person name="Martin F.M."/>
        </authorList>
    </citation>
    <scope>NUCLEOTIDE SEQUENCE [LARGE SCALE GENOMIC DNA]</scope>
    <source>
        <strain evidence="1 2">DAOM 194757</strain>
    </source>
</reference>
<organism evidence="1 2">
    <name type="scientific">Gigaspora rosea</name>
    <dbReference type="NCBI Taxonomy" id="44941"/>
    <lineage>
        <taxon>Eukaryota</taxon>
        <taxon>Fungi</taxon>
        <taxon>Fungi incertae sedis</taxon>
        <taxon>Mucoromycota</taxon>
        <taxon>Glomeromycotina</taxon>
        <taxon>Glomeromycetes</taxon>
        <taxon>Diversisporales</taxon>
        <taxon>Gigasporaceae</taxon>
        <taxon>Gigaspora</taxon>
    </lineage>
</organism>
<keyword evidence="2" id="KW-1185">Reference proteome</keyword>
<dbReference type="Proteomes" id="UP000266673">
    <property type="component" value="Unassembled WGS sequence"/>
</dbReference>
<protein>
    <submittedName>
        <fullName evidence="1">Uncharacterized protein</fullName>
    </submittedName>
</protein>
<dbReference type="AlphaFoldDB" id="A0A397UYE2"/>
<name>A0A397UYE2_9GLOM</name>
<dbReference type="EMBL" id="QKWP01000892">
    <property type="protein sequence ID" value="RIB13769.1"/>
    <property type="molecule type" value="Genomic_DNA"/>
</dbReference>
<comment type="caution">
    <text evidence="1">The sequence shown here is derived from an EMBL/GenBank/DDBJ whole genome shotgun (WGS) entry which is preliminary data.</text>
</comment>